<feature type="signal peptide" evidence="1">
    <location>
        <begin position="1"/>
        <end position="23"/>
    </location>
</feature>
<dbReference type="KEGG" id="salx:SALLE_v1c06530"/>
<organism evidence="2 3">
    <name type="scientific">Spiroplasma alleghenense</name>
    <dbReference type="NCBI Taxonomy" id="216931"/>
    <lineage>
        <taxon>Bacteria</taxon>
        <taxon>Bacillati</taxon>
        <taxon>Mycoplasmatota</taxon>
        <taxon>Mollicutes</taxon>
        <taxon>Entomoplasmatales</taxon>
        <taxon>Spiroplasmataceae</taxon>
        <taxon>Spiroplasma</taxon>
    </lineage>
</organism>
<keyword evidence="3" id="KW-1185">Reference proteome</keyword>
<sequence>MKRLLSILSSVALLSGAAGTVVACTSKFDKKKDGNSILAYLTIDGNKVSIDSSNVLLEMINESGPSNRNKFILDILKILNTSFFVNADAFGEEVEKAGNSTEYQNHDLVNQLKESYKDIQSEAERQIAEERKKYKDDYGKKATQKWYEMLESKFKGIKDRDELDAKYLQSIIIGGNKNTTSEMLNILLNNNQLSYTFKNRIDIINQELLDLRVYTKDNKTVEDYYKDTAKKDKVLILWNASGQTKDKFASSLADFSAEDFASHFDLKKSDSELVKQNAPISTTSYAKNTTARGMISNSQRFFLDKYFNYQKPVALTEISFPFETNQKMDDGITAADFGLETGKETELGRNIETFITKDTNASLKYWDDALDAQIPSGTAKRFESLLTLDGDTTTFSNTLRSSVYDYLQTASTGNAPASGSALVDSINRTTNGKVYSVVGDGVIAFVESDGLHFVRIEGFKEFKAANGSWSSTDGDKGPGTSDKELALFDDFWNNKNDSERIAAMQNTESETYKGLNSKINNQYLKYLINTSLTKGITGSKTAYDFMSQVKNFIKVEEPSSGEGTYVWWTAILEYYEYMLGAPSTNSPEEYNEKFLSKFITFGEEGSETAQNEIALKMQSWFISHIGSAKSTAAGTPLTTHAENHKAWVKSIKAGKASNTGYPEGYIEENIQKIIDIKQFGLPSNMTGSNVVDSSTKTMSAAEGFSKAKDFDIFYNNNSYAVVLGGKR</sequence>
<evidence type="ECO:0000313" key="2">
    <source>
        <dbReference type="EMBL" id="AXK51323.1"/>
    </source>
</evidence>
<evidence type="ECO:0008006" key="4">
    <source>
        <dbReference type="Google" id="ProtNLM"/>
    </source>
</evidence>
<feature type="chain" id="PRO_5016947991" description="Lipoprotein" evidence="1">
    <location>
        <begin position="24"/>
        <end position="727"/>
    </location>
</feature>
<dbReference type="AlphaFoldDB" id="A0A345Z3Z4"/>
<dbReference type="PROSITE" id="PS51257">
    <property type="entry name" value="PROKAR_LIPOPROTEIN"/>
    <property type="match status" value="1"/>
</dbReference>
<evidence type="ECO:0000313" key="3">
    <source>
        <dbReference type="Proteomes" id="UP000254792"/>
    </source>
</evidence>
<dbReference type="RefSeq" id="WP_115558226.1">
    <property type="nucleotide sequence ID" value="NZ_CP031376.1"/>
</dbReference>
<proteinExistence type="predicted"/>
<reference evidence="2 3" key="1">
    <citation type="submission" date="2018-07" db="EMBL/GenBank/DDBJ databases">
        <title>Complete genome sequence of Spiroplasma alleghenense PLHS-1 (ATCC 51752).</title>
        <authorList>
            <person name="Chou L."/>
            <person name="Lee T.-Y."/>
            <person name="Tsai Y.-M."/>
            <person name="Kuo C.-H."/>
        </authorList>
    </citation>
    <scope>NUCLEOTIDE SEQUENCE [LARGE SCALE GENOMIC DNA]</scope>
    <source>
        <strain evidence="2 3">PLHS-1</strain>
    </source>
</reference>
<gene>
    <name evidence="2" type="ORF">SALLE_v1c06530</name>
</gene>
<dbReference type="OrthoDB" id="394582at2"/>
<protein>
    <recommendedName>
        <fullName evidence="4">Lipoprotein</fullName>
    </recommendedName>
</protein>
<dbReference type="EMBL" id="CP031376">
    <property type="protein sequence ID" value="AXK51323.1"/>
    <property type="molecule type" value="Genomic_DNA"/>
</dbReference>
<keyword evidence="1" id="KW-0732">Signal</keyword>
<evidence type="ECO:0000256" key="1">
    <source>
        <dbReference type="SAM" id="SignalP"/>
    </source>
</evidence>
<accession>A0A345Z3Z4</accession>
<name>A0A345Z3Z4_9MOLU</name>
<dbReference type="Proteomes" id="UP000254792">
    <property type="component" value="Chromosome"/>
</dbReference>